<organism evidence="1 2">
    <name type="scientific">Glonium stellatum</name>
    <dbReference type="NCBI Taxonomy" id="574774"/>
    <lineage>
        <taxon>Eukaryota</taxon>
        <taxon>Fungi</taxon>
        <taxon>Dikarya</taxon>
        <taxon>Ascomycota</taxon>
        <taxon>Pezizomycotina</taxon>
        <taxon>Dothideomycetes</taxon>
        <taxon>Pleosporomycetidae</taxon>
        <taxon>Gloniales</taxon>
        <taxon>Gloniaceae</taxon>
        <taxon>Glonium</taxon>
    </lineage>
</organism>
<dbReference type="Gene3D" id="3.90.550.10">
    <property type="entry name" value="Spore Coat Polysaccharide Biosynthesis Protein SpsA, Chain A"/>
    <property type="match status" value="1"/>
</dbReference>
<gene>
    <name evidence="1" type="ORF">AOQ84DRAFT_428437</name>
</gene>
<accession>A0A8E2K091</accession>
<dbReference type="OrthoDB" id="2014201at2759"/>
<sequence length="321" mass="36609">MTSSPDQAVAAANPDTTRVVESKKVWTTLITNTKYLTGLLVLDYSLKKQKSTYPLIALYTDTFPEEGRKALDVRGIPKRHVKYLLPSVNKDFSQDPRFYDCWSKLTPFSLVEYDRVVQLDSDMLVLRNMDELMDLELDPPSTAGKGNRVFAASHACVCNPLKKAHYPKEWVPEICAFTSQHDTPDDAQIHGAPPSYGLGMPNGGLQVVNPSGDIYSLILDQLSKDTAMGYDFADQSLLSDVFSGRWVAIPYIYNALKTLRLKGVHHQIWRDEEVKNVHYILSPKPWDERPGEESEESHKWWWKMNQERLEKERSRGIDDGF</sequence>
<dbReference type="GO" id="GO:0016757">
    <property type="term" value="F:glycosyltransferase activity"/>
    <property type="evidence" value="ECO:0007669"/>
    <property type="project" value="InterPro"/>
</dbReference>
<evidence type="ECO:0000313" key="2">
    <source>
        <dbReference type="Proteomes" id="UP000250140"/>
    </source>
</evidence>
<dbReference type="PANTHER" id="PTHR11183">
    <property type="entry name" value="GLYCOGENIN SUBFAMILY MEMBER"/>
    <property type="match status" value="1"/>
</dbReference>
<dbReference type="AlphaFoldDB" id="A0A8E2K091"/>
<dbReference type="CDD" id="cd02537">
    <property type="entry name" value="GT8_Glycogenin"/>
    <property type="match status" value="1"/>
</dbReference>
<proteinExistence type="predicted"/>
<evidence type="ECO:0000313" key="1">
    <source>
        <dbReference type="EMBL" id="OCL15394.1"/>
    </source>
</evidence>
<dbReference type="Proteomes" id="UP000250140">
    <property type="component" value="Unassembled WGS sequence"/>
</dbReference>
<dbReference type="FunFam" id="3.90.550.10:FF:000171">
    <property type="entry name" value="Glycosyl transferase family protein"/>
    <property type="match status" value="1"/>
</dbReference>
<dbReference type="InterPro" id="IPR029044">
    <property type="entry name" value="Nucleotide-diphossugar_trans"/>
</dbReference>
<protein>
    <submittedName>
        <fullName evidence="1">Glycosyltransferase family 8 protein</fullName>
    </submittedName>
</protein>
<dbReference type="Pfam" id="PF01501">
    <property type="entry name" value="Glyco_transf_8"/>
    <property type="match status" value="1"/>
</dbReference>
<dbReference type="SUPFAM" id="SSF53448">
    <property type="entry name" value="Nucleotide-diphospho-sugar transferases"/>
    <property type="match status" value="1"/>
</dbReference>
<keyword evidence="2" id="KW-1185">Reference proteome</keyword>
<reference evidence="1 2" key="1">
    <citation type="journal article" date="2016" name="Nat. Commun.">
        <title>Ectomycorrhizal ecology is imprinted in the genome of the dominant symbiotic fungus Cenococcum geophilum.</title>
        <authorList>
            <consortium name="DOE Joint Genome Institute"/>
            <person name="Peter M."/>
            <person name="Kohler A."/>
            <person name="Ohm R.A."/>
            <person name="Kuo A."/>
            <person name="Krutzmann J."/>
            <person name="Morin E."/>
            <person name="Arend M."/>
            <person name="Barry K.W."/>
            <person name="Binder M."/>
            <person name="Choi C."/>
            <person name="Clum A."/>
            <person name="Copeland A."/>
            <person name="Grisel N."/>
            <person name="Haridas S."/>
            <person name="Kipfer T."/>
            <person name="LaButti K."/>
            <person name="Lindquist E."/>
            <person name="Lipzen A."/>
            <person name="Maire R."/>
            <person name="Meier B."/>
            <person name="Mihaltcheva S."/>
            <person name="Molinier V."/>
            <person name="Murat C."/>
            <person name="Poggeler S."/>
            <person name="Quandt C.A."/>
            <person name="Sperisen C."/>
            <person name="Tritt A."/>
            <person name="Tisserant E."/>
            <person name="Crous P.W."/>
            <person name="Henrissat B."/>
            <person name="Nehls U."/>
            <person name="Egli S."/>
            <person name="Spatafora J.W."/>
            <person name="Grigoriev I.V."/>
            <person name="Martin F.M."/>
        </authorList>
    </citation>
    <scope>NUCLEOTIDE SEQUENCE [LARGE SCALE GENOMIC DNA]</scope>
    <source>
        <strain evidence="1 2">CBS 207.34</strain>
    </source>
</reference>
<dbReference type="InterPro" id="IPR050587">
    <property type="entry name" value="GNT1/Glycosyltrans_8"/>
</dbReference>
<keyword evidence="1" id="KW-0808">Transferase</keyword>
<name>A0A8E2K091_9PEZI</name>
<dbReference type="EMBL" id="KV748454">
    <property type="protein sequence ID" value="OCL15394.1"/>
    <property type="molecule type" value="Genomic_DNA"/>
</dbReference>
<dbReference type="InterPro" id="IPR002495">
    <property type="entry name" value="Glyco_trans_8"/>
</dbReference>